<name>A0A517ZXK1_9PLAN</name>
<dbReference type="EMBL" id="CP036276">
    <property type="protein sequence ID" value="QDU47175.1"/>
    <property type="molecule type" value="Genomic_DNA"/>
</dbReference>
<dbReference type="Proteomes" id="UP000319383">
    <property type="component" value="Chromosome"/>
</dbReference>
<keyword evidence="3" id="KW-1185">Reference proteome</keyword>
<evidence type="ECO:0000313" key="2">
    <source>
        <dbReference type="EMBL" id="QDU47175.1"/>
    </source>
</evidence>
<sequence>MRSFYLTASLLVVISPLIGCGGGGGSDKDDSIQQVGVDTRYVLPDAIFAAVINVRQIHESPVWEDHPQHLKWSDSFLEAFSYAQMDLKSGDFGGDIRPENINRIVLSVGFRPEDATTKIPVALVAHFKEAHADIETIEQFWGLAGDPDSIQKKAIGAASYYFVHPKKYLSEAMFVHFPDKRTAVVVNNEKILQAFIAENSDVTSPITEKLPDLDLGPDATFLLAIDDKQRDIINTFINIYGRMTSGKFLGNLPEGLQEASLAGSLSPDLELQASCQFVDSEIATAANTSFTGWTQNCLSVVSTALGENNPPVSAELRKEVLAIQKLLSGLQSDQNGSRVDIQSSNTDGIDGLDAMAAFTKLKLAAVESDRKRFLARVDYEKSHPRGFSSPANLKYVLPNATLGVAINVHQAMQSPVWENNTEVKMYLPMLQALLPNLSESGLNPSNIAQVFASIEPADGPDISRSSVSVVLQLKSPHAGEGLVEQFTKSKGQESKINKLQFNGQSYFNLDPNSPLGRQLFLHFPDENTILFAGPTEQVIQQVLKQDASPDSPLATTLNTADMTHDIVFVAIADDQIRDFLRRVSAMYLGDEMTGLLKRAENAVVSGTFSPNARYEAALTFSDEKAATDMRTVLLNKLQSVKSTVETRIEKLKPLPDVNMQKQVMPELKAFIDGVRSEQTGKTTRFFVVGLDNMNLIKVREAEKWLAWGVDDNDEDSSEENSYGSRSNESDPEDIESTIKDRVQYHIDHLTKEKYKSFGPELRVSFCEALGKRGAHAKAALPHLQKIADDADEDESVRKAAAQAIKDINSDMEQN</sequence>
<dbReference type="AlphaFoldDB" id="A0A517ZXK1"/>
<feature type="region of interest" description="Disordered" evidence="1">
    <location>
        <begin position="710"/>
        <end position="735"/>
    </location>
</feature>
<evidence type="ECO:0000313" key="3">
    <source>
        <dbReference type="Proteomes" id="UP000319383"/>
    </source>
</evidence>
<dbReference type="RefSeq" id="WP_145379892.1">
    <property type="nucleotide sequence ID" value="NZ_CP036276.1"/>
</dbReference>
<evidence type="ECO:0000256" key="1">
    <source>
        <dbReference type="SAM" id="MobiDB-lite"/>
    </source>
</evidence>
<dbReference type="Gene3D" id="1.25.10.10">
    <property type="entry name" value="Leucine-rich Repeat Variant"/>
    <property type="match status" value="1"/>
</dbReference>
<dbReference type="InterPro" id="IPR011989">
    <property type="entry name" value="ARM-like"/>
</dbReference>
<dbReference type="InterPro" id="IPR021133">
    <property type="entry name" value="HEAT_type_2"/>
</dbReference>
<proteinExistence type="predicted"/>
<organism evidence="2 3">
    <name type="scientific">Symmachiella dynata</name>
    <dbReference type="NCBI Taxonomy" id="2527995"/>
    <lineage>
        <taxon>Bacteria</taxon>
        <taxon>Pseudomonadati</taxon>
        <taxon>Planctomycetota</taxon>
        <taxon>Planctomycetia</taxon>
        <taxon>Planctomycetales</taxon>
        <taxon>Planctomycetaceae</taxon>
        <taxon>Symmachiella</taxon>
    </lineage>
</organism>
<dbReference type="PROSITE" id="PS50077">
    <property type="entry name" value="HEAT_REPEAT"/>
    <property type="match status" value="1"/>
</dbReference>
<reference evidence="2 3" key="1">
    <citation type="submission" date="2019-02" db="EMBL/GenBank/DDBJ databases">
        <title>Deep-cultivation of Planctomycetes and their phenomic and genomic characterization uncovers novel biology.</title>
        <authorList>
            <person name="Wiegand S."/>
            <person name="Jogler M."/>
            <person name="Boedeker C."/>
            <person name="Pinto D."/>
            <person name="Vollmers J."/>
            <person name="Rivas-Marin E."/>
            <person name="Kohn T."/>
            <person name="Peeters S.H."/>
            <person name="Heuer A."/>
            <person name="Rast P."/>
            <person name="Oberbeckmann S."/>
            <person name="Bunk B."/>
            <person name="Jeske O."/>
            <person name="Meyerdierks A."/>
            <person name="Storesund J.E."/>
            <person name="Kallscheuer N."/>
            <person name="Luecker S."/>
            <person name="Lage O.M."/>
            <person name="Pohl T."/>
            <person name="Merkel B.J."/>
            <person name="Hornburger P."/>
            <person name="Mueller R.-W."/>
            <person name="Bruemmer F."/>
            <person name="Labrenz M."/>
            <person name="Spormann A.M."/>
            <person name="Op den Camp H."/>
            <person name="Overmann J."/>
            <person name="Amann R."/>
            <person name="Jetten M.S.M."/>
            <person name="Mascher T."/>
            <person name="Medema M.H."/>
            <person name="Devos D.P."/>
            <person name="Kaster A.-K."/>
            <person name="Ovreas L."/>
            <person name="Rohde M."/>
            <person name="Galperin M.Y."/>
            <person name="Jogler C."/>
        </authorList>
    </citation>
    <scope>NUCLEOTIDE SEQUENCE [LARGE SCALE GENOMIC DNA]</scope>
    <source>
        <strain evidence="2 3">Mal52</strain>
    </source>
</reference>
<accession>A0A517ZXK1</accession>
<gene>
    <name evidence="2" type="ORF">Mal52_57030</name>
</gene>
<protein>
    <recommendedName>
        <fullName evidence="4">HEAT repeat protein</fullName>
    </recommendedName>
</protein>
<evidence type="ECO:0008006" key="4">
    <source>
        <dbReference type="Google" id="ProtNLM"/>
    </source>
</evidence>
<dbReference type="KEGG" id="sdyn:Mal52_57030"/>